<evidence type="ECO:0000313" key="2">
    <source>
        <dbReference type="Proteomes" id="UP000319143"/>
    </source>
</evidence>
<dbReference type="Proteomes" id="UP000319143">
    <property type="component" value="Unassembled WGS sequence"/>
</dbReference>
<dbReference type="EMBL" id="SJPV01000003">
    <property type="protein sequence ID" value="TWU39364.1"/>
    <property type="molecule type" value="Genomic_DNA"/>
</dbReference>
<dbReference type="AlphaFoldDB" id="A0A5C6DT45"/>
<accession>A0A5C6DT45</accession>
<organism evidence="1 2">
    <name type="scientific">Novipirellula artificiosorum</name>
    <dbReference type="NCBI Taxonomy" id="2528016"/>
    <lineage>
        <taxon>Bacteria</taxon>
        <taxon>Pseudomonadati</taxon>
        <taxon>Planctomycetota</taxon>
        <taxon>Planctomycetia</taxon>
        <taxon>Pirellulales</taxon>
        <taxon>Pirellulaceae</taxon>
        <taxon>Novipirellula</taxon>
    </lineage>
</organism>
<name>A0A5C6DT45_9BACT</name>
<sequence>MTIAPSVLRTFHVSKAHRGERRIHPGVPRPRPTPGRLPRLTRMMALAIHFDRALVTGRFASQADLARVGQVTRARLTQILNLTCLAPDIQEQLLHLAPYSKGRAPLTEREVRPIAAEPDWDKQRNLFAKLTGKTSGPN</sequence>
<proteinExistence type="predicted"/>
<dbReference type="RefSeq" id="WP_146526145.1">
    <property type="nucleotide sequence ID" value="NZ_SJPV01000003.1"/>
</dbReference>
<reference evidence="1 2" key="1">
    <citation type="submission" date="2019-02" db="EMBL/GenBank/DDBJ databases">
        <title>Deep-cultivation of Planctomycetes and their phenomic and genomic characterization uncovers novel biology.</title>
        <authorList>
            <person name="Wiegand S."/>
            <person name="Jogler M."/>
            <person name="Boedeker C."/>
            <person name="Pinto D."/>
            <person name="Vollmers J."/>
            <person name="Rivas-Marin E."/>
            <person name="Kohn T."/>
            <person name="Peeters S.H."/>
            <person name="Heuer A."/>
            <person name="Rast P."/>
            <person name="Oberbeckmann S."/>
            <person name="Bunk B."/>
            <person name="Jeske O."/>
            <person name="Meyerdierks A."/>
            <person name="Storesund J.E."/>
            <person name="Kallscheuer N."/>
            <person name="Luecker S."/>
            <person name="Lage O.M."/>
            <person name="Pohl T."/>
            <person name="Merkel B.J."/>
            <person name="Hornburger P."/>
            <person name="Mueller R.-W."/>
            <person name="Bruemmer F."/>
            <person name="Labrenz M."/>
            <person name="Spormann A.M."/>
            <person name="Op Den Camp H."/>
            <person name="Overmann J."/>
            <person name="Amann R."/>
            <person name="Jetten M.S.M."/>
            <person name="Mascher T."/>
            <person name="Medema M.H."/>
            <person name="Devos D.P."/>
            <person name="Kaster A.-K."/>
            <person name="Ovreas L."/>
            <person name="Rohde M."/>
            <person name="Galperin M.Y."/>
            <person name="Jogler C."/>
        </authorList>
    </citation>
    <scope>NUCLEOTIDE SEQUENCE [LARGE SCALE GENOMIC DNA]</scope>
    <source>
        <strain evidence="1 2">Poly41</strain>
    </source>
</reference>
<keyword evidence="2" id="KW-1185">Reference proteome</keyword>
<evidence type="ECO:0000313" key="1">
    <source>
        <dbReference type="EMBL" id="TWU39364.1"/>
    </source>
</evidence>
<dbReference type="OrthoDB" id="285475at2"/>
<gene>
    <name evidence="1" type="ORF">Poly41_21880</name>
</gene>
<protein>
    <submittedName>
        <fullName evidence="1">Uncharacterized protein</fullName>
    </submittedName>
</protein>
<comment type="caution">
    <text evidence="1">The sequence shown here is derived from an EMBL/GenBank/DDBJ whole genome shotgun (WGS) entry which is preliminary data.</text>
</comment>